<dbReference type="SMART" id="SM00060">
    <property type="entry name" value="FN3"/>
    <property type="match status" value="4"/>
</dbReference>
<dbReference type="OrthoDB" id="114660at2759"/>
<dbReference type="Pfam" id="PF07699">
    <property type="entry name" value="Ephrin_rec_like"/>
    <property type="match status" value="1"/>
</dbReference>
<dbReference type="InterPro" id="IPR011641">
    <property type="entry name" value="Tyr-kin_ephrin_A/B_rcpt-like"/>
</dbReference>
<dbReference type="SUPFAM" id="SSF49265">
    <property type="entry name" value="Fibronectin type III"/>
    <property type="match status" value="2"/>
</dbReference>
<dbReference type="SMART" id="SM01411">
    <property type="entry name" value="Ephrin_rec_like"/>
    <property type="match status" value="1"/>
</dbReference>
<dbReference type="AlphaFoldDB" id="A0A9Q0LJZ5"/>
<dbReference type="Proteomes" id="UP001149090">
    <property type="component" value="Unassembled WGS sequence"/>
</dbReference>
<evidence type="ECO:0000256" key="1">
    <source>
        <dbReference type="SAM" id="Phobius"/>
    </source>
</evidence>
<feature type="transmembrane region" description="Helical" evidence="1">
    <location>
        <begin position="6"/>
        <end position="27"/>
    </location>
</feature>
<keyword evidence="1" id="KW-0472">Membrane</keyword>
<organism evidence="3 4">
    <name type="scientific">Anaeramoeba ignava</name>
    <name type="common">Anaerobic marine amoeba</name>
    <dbReference type="NCBI Taxonomy" id="1746090"/>
    <lineage>
        <taxon>Eukaryota</taxon>
        <taxon>Metamonada</taxon>
        <taxon>Anaeramoebidae</taxon>
        <taxon>Anaeramoeba</taxon>
    </lineage>
</organism>
<name>A0A9Q0LJZ5_ANAIG</name>
<keyword evidence="1" id="KW-1133">Transmembrane helix</keyword>
<dbReference type="InterPro" id="IPR013783">
    <property type="entry name" value="Ig-like_fold"/>
</dbReference>
<dbReference type="CDD" id="cd00063">
    <property type="entry name" value="FN3"/>
    <property type="match status" value="4"/>
</dbReference>
<comment type="caution">
    <text evidence="3">The sequence shown here is derived from an EMBL/GenBank/DDBJ whole genome shotgun (WGS) entry which is preliminary data.</text>
</comment>
<protein>
    <submittedName>
        <fullName evidence="3">Cell surface glycoprotein (S-layer protein)-like protein</fullName>
    </submittedName>
</protein>
<dbReference type="PANTHER" id="PTHR35580">
    <property type="entry name" value="CELL SURFACE GLYCOPROTEIN (S-LAYER PROTEIN)-LIKE PROTEIN"/>
    <property type="match status" value="1"/>
</dbReference>
<feature type="domain" description="Fibronectin type-III" evidence="2">
    <location>
        <begin position="717"/>
        <end position="809"/>
    </location>
</feature>
<reference evidence="3" key="1">
    <citation type="submission" date="2022-10" db="EMBL/GenBank/DDBJ databases">
        <title>Novel sulphate-reducing endosymbionts in the free-living metamonad Anaeramoeba.</title>
        <authorList>
            <person name="Jerlstrom-Hultqvist J."/>
            <person name="Cepicka I."/>
            <person name="Gallot-Lavallee L."/>
            <person name="Salas-Leiva D."/>
            <person name="Curtis B.A."/>
            <person name="Zahonova K."/>
            <person name="Pipaliya S."/>
            <person name="Dacks J."/>
            <person name="Roger A.J."/>
        </authorList>
    </citation>
    <scope>NUCLEOTIDE SEQUENCE</scope>
    <source>
        <strain evidence="3">BMAN</strain>
    </source>
</reference>
<dbReference type="Gene3D" id="2.60.40.10">
    <property type="entry name" value="Immunoglobulins"/>
    <property type="match status" value="3"/>
</dbReference>
<gene>
    <name evidence="3" type="ORF">M0811_01575</name>
</gene>
<dbReference type="InterPro" id="IPR036116">
    <property type="entry name" value="FN3_sf"/>
</dbReference>
<keyword evidence="1" id="KW-0812">Transmembrane</keyword>
<dbReference type="InterPro" id="IPR009030">
    <property type="entry name" value="Growth_fac_rcpt_cys_sf"/>
</dbReference>
<evidence type="ECO:0000313" key="3">
    <source>
        <dbReference type="EMBL" id="KAJ5072560.1"/>
    </source>
</evidence>
<dbReference type="EMBL" id="JAPDFW010000081">
    <property type="protein sequence ID" value="KAJ5072560.1"/>
    <property type="molecule type" value="Genomic_DNA"/>
</dbReference>
<accession>A0A9Q0LJZ5</accession>
<dbReference type="PANTHER" id="PTHR35580:SF1">
    <property type="entry name" value="PHYTASE-LIKE DOMAIN-CONTAINING PROTEIN"/>
    <property type="match status" value="1"/>
</dbReference>
<dbReference type="Gene3D" id="2.10.50.10">
    <property type="entry name" value="Tumor Necrosis Factor Receptor, subunit A, domain 2"/>
    <property type="match status" value="1"/>
</dbReference>
<dbReference type="InterPro" id="IPR003961">
    <property type="entry name" value="FN3_dom"/>
</dbReference>
<proteinExistence type="predicted"/>
<evidence type="ECO:0000313" key="4">
    <source>
        <dbReference type="Proteomes" id="UP001149090"/>
    </source>
</evidence>
<keyword evidence="4" id="KW-1185">Reference proteome</keyword>
<dbReference type="InterPro" id="IPR052918">
    <property type="entry name" value="Motility_Chemotaxis_Reg"/>
</dbReference>
<evidence type="ECO:0000259" key="2">
    <source>
        <dbReference type="PROSITE" id="PS50853"/>
    </source>
</evidence>
<dbReference type="PROSITE" id="PS50853">
    <property type="entry name" value="FN3"/>
    <property type="match status" value="2"/>
</dbReference>
<feature type="domain" description="Fibronectin type-III" evidence="2">
    <location>
        <begin position="548"/>
        <end position="640"/>
    </location>
</feature>
<sequence length="916" mass="100573">MLQQFLLFIFLIYFAFSLNGLFYSSFLGGEGYDYGGSIIYHKGDIIIVGTTESYLTFPFANEIDDQRPGTMKIFITRINGTTHEMVFSTLFGATYPYDILTYVSQAVIREIDDSIAICGYLSGSGFPIVNPYQQDWQGYRDGFVTVLSFDGQEVLYSSSFGDLDGELFFSIDSLSDGRLAIGGAFYYSFVFVLNITAEYDEQVGYMTRFCTPSGDDTYVKSVYVKNDIIYATGYSNADSLSVFPSGGLIETNPGPISAIFFVFEVNPLQRLYGSFLGGSGTDYGYTVFVDDNQNTYIYGTTNSDDFNAFGLITPGVIYPSHSSLYTSLFLLEFDSSFNLLHGTYFPDADYDCSSSVSVDGIRTTVDDKIVMMGMTSCSHSSKYFPTTSDAFQPERRSSTGFYEGFVVILEDDFSSVIYGSFVGENNLNYGMDIDPAGNIFLTGFTSSQGFPTTPDALQASFQGGTQDGFFVIAGGIYCSYGYFNQSCNCTACSPGTYSNSMNSSSCTLCDYNQFQNASAADSCYTCEDGAITLQQGSTSSSDCVFIGAPNRITQISLTFTNQSVIVDWEAPYDGGLPITNYTLNISHEGILVHSYEGILDTYYQIDNLSSLTNYSVEIVGFNANGMGNISFPVNGTTSGVPGNITVINATQTQKSAYIFWDEPTTNGGEIELYYLESTPTIDGLDMFCTQTNFTIVLDTLPSSTTFNISVKARNVYGNGSFGDQNTTSLQTFLTWDKPLEHGSPIQLYEVSFSPLISGGNVNTTLTNLTVEQSLLQNAQEYQVKIRAMNAIGFGLFGIIFDFVSFGYPDKVKDIQILIGIDFVYVSCDSPNDNGVNIDRFDMETYPSIAQLSGSSCEFSIPIGDFETDLGYQIKIRAHNDLGEGEWSEYETFYLSGVESLAFSTLIILGLILLSFL</sequence>
<dbReference type="Pfam" id="PF00041">
    <property type="entry name" value="fn3"/>
    <property type="match status" value="2"/>
</dbReference>
<dbReference type="SUPFAM" id="SSF57184">
    <property type="entry name" value="Growth factor receptor domain"/>
    <property type="match status" value="1"/>
</dbReference>